<dbReference type="EMBL" id="CAJNNV010001576">
    <property type="protein sequence ID" value="CAE8585337.1"/>
    <property type="molecule type" value="Genomic_DNA"/>
</dbReference>
<feature type="non-terminal residue" evidence="1">
    <location>
        <position position="325"/>
    </location>
</feature>
<reference evidence="1" key="1">
    <citation type="submission" date="2021-02" db="EMBL/GenBank/DDBJ databases">
        <authorList>
            <person name="Dougan E. K."/>
            <person name="Rhodes N."/>
            <person name="Thang M."/>
            <person name="Chan C."/>
        </authorList>
    </citation>
    <scope>NUCLEOTIDE SEQUENCE</scope>
</reference>
<keyword evidence="2" id="KW-1185">Reference proteome</keyword>
<protein>
    <submittedName>
        <fullName evidence="1">Uncharacterized protein</fullName>
    </submittedName>
</protein>
<name>A0A813DGJ4_POLGL</name>
<organism evidence="1 2">
    <name type="scientific">Polarella glacialis</name>
    <name type="common">Dinoflagellate</name>
    <dbReference type="NCBI Taxonomy" id="89957"/>
    <lineage>
        <taxon>Eukaryota</taxon>
        <taxon>Sar</taxon>
        <taxon>Alveolata</taxon>
        <taxon>Dinophyceae</taxon>
        <taxon>Suessiales</taxon>
        <taxon>Suessiaceae</taxon>
        <taxon>Polarella</taxon>
    </lineage>
</organism>
<gene>
    <name evidence="1" type="ORF">PGLA1383_LOCUS4247</name>
</gene>
<evidence type="ECO:0000313" key="2">
    <source>
        <dbReference type="Proteomes" id="UP000654075"/>
    </source>
</evidence>
<dbReference type="OrthoDB" id="427201at2759"/>
<accession>A0A813DGJ4</accession>
<proteinExistence type="predicted"/>
<dbReference type="AlphaFoldDB" id="A0A813DGJ4"/>
<dbReference type="Proteomes" id="UP000654075">
    <property type="component" value="Unassembled WGS sequence"/>
</dbReference>
<comment type="caution">
    <text evidence="1">The sequence shown here is derived from an EMBL/GenBank/DDBJ whole genome shotgun (WGS) entry which is preliminary data.</text>
</comment>
<evidence type="ECO:0000313" key="1">
    <source>
        <dbReference type="EMBL" id="CAE8585337.1"/>
    </source>
</evidence>
<sequence>MEGREEACRRNAVSMDAFSSSSSCSHRRRAYSSASARIANSGLSPGVSWRSIHLLFAVVVFGGPAQQALASNCDRASSSLVGDLESNPKVVKAGKGSSVWRFSPIKEDFTIVVTPTNVTMDPDMRLFTATSADGDGCKPSLSSQEIGSDYMLVDSSLAKNSSATWFFLMIACRDVACEYHLAFSKIQKDDWQELKAGEDKSGIAYHGNPSHFVFECDEECRRGITAGSNERVTFSAWPRDASSAEHITLLVRKGSIPTTDSQQHLQATRGWFSGEVVSTVIEPATYYITVLKRHSMTPIPFVLSVKLPQTLEKLQLGKPTFGSVA</sequence>